<dbReference type="Pfam" id="PF00043">
    <property type="entry name" value="GST_C"/>
    <property type="match status" value="1"/>
</dbReference>
<dbReference type="InterPro" id="IPR040079">
    <property type="entry name" value="Glutathione_S-Trfase"/>
</dbReference>
<dbReference type="CDD" id="cd03208">
    <property type="entry name" value="GST_C_Alpha"/>
    <property type="match status" value="1"/>
</dbReference>
<dbReference type="SUPFAM" id="SSF47616">
    <property type="entry name" value="GST C-terminal domain-like"/>
    <property type="match status" value="2"/>
</dbReference>
<dbReference type="SFLD" id="SFLDG00363">
    <property type="entry name" value="AMPS_(cytGST):_Alpha-__Mu-__Pi"/>
    <property type="match status" value="2"/>
</dbReference>
<keyword evidence="7" id="KW-1185">Reference proteome</keyword>
<dbReference type="InterPro" id="IPR003080">
    <property type="entry name" value="GST_alpha"/>
</dbReference>
<dbReference type="AlphaFoldDB" id="A0AAN7PDW6"/>
<dbReference type="InterPro" id="IPR050213">
    <property type="entry name" value="GST_superfamily"/>
</dbReference>
<dbReference type="EC" id="2.5.1.18" evidence="2"/>
<dbReference type="SFLD" id="SFLDS00019">
    <property type="entry name" value="Glutathione_Transferase_(cytos"/>
    <property type="match status" value="2"/>
</dbReference>
<dbReference type="FunFam" id="1.20.1050.10:FF:000005">
    <property type="entry name" value="Glutathione S-transferase A1"/>
    <property type="match status" value="2"/>
</dbReference>
<reference evidence="6 7" key="1">
    <citation type="journal article" date="2023" name="J. Hered.">
        <title>Chromosome-level genome of the wood stork (Mycteria americana) provides insight into avian chromosome evolution.</title>
        <authorList>
            <person name="Flamio R. Jr."/>
            <person name="Ramstad K.M."/>
        </authorList>
    </citation>
    <scope>NUCLEOTIDE SEQUENCE [LARGE SCALE GENOMIC DNA]</scope>
    <source>
        <strain evidence="6">JAX WOST 10</strain>
    </source>
</reference>
<feature type="domain" description="GST N-terminal" evidence="4">
    <location>
        <begin position="18"/>
        <end position="98"/>
    </location>
</feature>
<dbReference type="GO" id="GO:0006749">
    <property type="term" value="P:glutathione metabolic process"/>
    <property type="evidence" value="ECO:0007669"/>
    <property type="project" value="TreeGrafter"/>
</dbReference>
<feature type="domain" description="GST C-terminal" evidence="5">
    <location>
        <begin position="340"/>
        <end position="465"/>
    </location>
</feature>
<dbReference type="PROSITE" id="PS50405">
    <property type="entry name" value="GST_CTER"/>
    <property type="match status" value="2"/>
</dbReference>
<evidence type="ECO:0000256" key="2">
    <source>
        <dbReference type="ARBA" id="ARBA00012452"/>
    </source>
</evidence>
<keyword evidence="3" id="KW-0808">Transferase</keyword>
<sequence length="465" mass="53022">MGMMAMRLGNQELRGMSGKPRLTYCNGRGRMEPVRWLLAAAGVEFEEIFLETREHYEKLIKDGVLMFQQVPLVEIDGMKMVQTRAILSYIAGKYNLYGKDLKERALIDMYVEGITDLMQMILMFPFSPPEAKEKNLDSIKERATNRYFPVFEKVLKQHGQDFLVSNKFSWADVQLIEAILAVEEKIPAVLSGFPQLQAFKIRMSNMPTIKKFLQPGSPRKPPPDERYASNCFEEDLPEILMDTSDRIGGNQARGNMSGKPKLHYFNGRGRMESIRWLLAAAGVEFEECFLETKDDLTKLQKDGSLLFQQVPMVEIDGMKMVQTRAIGNYIAAKYNLCGKDLKERALIDMYVEAIIDLNELLMTHAFQPADKKEQHFATIVDKATNRYFPVYEKVLKDHGQDFLVGNRFSRADVQLLETLLMAEECKPDILAKFPLLQSSNRVTKVLCNFQPKPQSQSLSGAVPGK</sequence>
<comment type="similarity">
    <text evidence="1">Belongs to the GST superfamily. Alpha family.</text>
</comment>
<dbReference type="SUPFAM" id="SSF52833">
    <property type="entry name" value="Thioredoxin-like"/>
    <property type="match status" value="2"/>
</dbReference>
<dbReference type="Pfam" id="PF14497">
    <property type="entry name" value="GST_C_3"/>
    <property type="match status" value="1"/>
</dbReference>
<dbReference type="Gene3D" id="3.40.30.10">
    <property type="entry name" value="Glutaredoxin"/>
    <property type="match status" value="2"/>
</dbReference>
<evidence type="ECO:0000259" key="4">
    <source>
        <dbReference type="PROSITE" id="PS50404"/>
    </source>
</evidence>
<gene>
    <name evidence="6" type="ORF">QYF61_016939</name>
</gene>
<evidence type="ECO:0000259" key="5">
    <source>
        <dbReference type="PROSITE" id="PS50405"/>
    </source>
</evidence>
<dbReference type="EMBL" id="JAUNZN010000003">
    <property type="protein sequence ID" value="KAK4824633.1"/>
    <property type="molecule type" value="Genomic_DNA"/>
</dbReference>
<feature type="domain" description="GST C-terminal" evidence="5">
    <location>
        <begin position="100"/>
        <end position="224"/>
    </location>
</feature>
<accession>A0AAN7PDW6</accession>
<dbReference type="InterPro" id="IPR036249">
    <property type="entry name" value="Thioredoxin-like_sf"/>
</dbReference>
<dbReference type="PRINTS" id="PR01266">
    <property type="entry name" value="GSTRNSFRASEA"/>
</dbReference>
<dbReference type="InterPro" id="IPR004046">
    <property type="entry name" value="GST_C"/>
</dbReference>
<evidence type="ECO:0000256" key="1">
    <source>
        <dbReference type="ARBA" id="ARBA00011055"/>
    </source>
</evidence>
<dbReference type="InterPro" id="IPR010987">
    <property type="entry name" value="Glutathione-S-Trfase_C-like"/>
</dbReference>
<organism evidence="6 7">
    <name type="scientific">Mycteria americana</name>
    <name type="common">Wood stork</name>
    <dbReference type="NCBI Taxonomy" id="33587"/>
    <lineage>
        <taxon>Eukaryota</taxon>
        <taxon>Metazoa</taxon>
        <taxon>Chordata</taxon>
        <taxon>Craniata</taxon>
        <taxon>Vertebrata</taxon>
        <taxon>Euteleostomi</taxon>
        <taxon>Archelosauria</taxon>
        <taxon>Archosauria</taxon>
        <taxon>Dinosauria</taxon>
        <taxon>Saurischia</taxon>
        <taxon>Theropoda</taxon>
        <taxon>Coelurosauria</taxon>
        <taxon>Aves</taxon>
        <taxon>Neognathae</taxon>
        <taxon>Neoaves</taxon>
        <taxon>Aequornithes</taxon>
        <taxon>Ciconiiformes</taxon>
        <taxon>Ciconiidae</taxon>
        <taxon>Mycteria</taxon>
    </lineage>
</organism>
<evidence type="ECO:0000313" key="7">
    <source>
        <dbReference type="Proteomes" id="UP001333110"/>
    </source>
</evidence>
<protein>
    <recommendedName>
        <fullName evidence="2">glutathione transferase</fullName>
        <ecNumber evidence="2">2.5.1.18</ecNumber>
    </recommendedName>
</protein>
<dbReference type="InterPro" id="IPR004045">
    <property type="entry name" value="Glutathione_S-Trfase_N"/>
</dbReference>
<feature type="domain" description="GST N-terminal" evidence="4">
    <location>
        <begin position="258"/>
        <end position="338"/>
    </location>
</feature>
<evidence type="ECO:0000313" key="6">
    <source>
        <dbReference type="EMBL" id="KAK4824633.1"/>
    </source>
</evidence>
<name>A0AAN7PDW6_MYCAM</name>
<dbReference type="Pfam" id="PF02798">
    <property type="entry name" value="GST_N"/>
    <property type="match status" value="2"/>
</dbReference>
<dbReference type="SFLD" id="SFLDG01205">
    <property type="entry name" value="AMPS.1"/>
    <property type="match status" value="2"/>
</dbReference>
<dbReference type="CDD" id="cd03077">
    <property type="entry name" value="GST_N_Alpha"/>
    <property type="match status" value="1"/>
</dbReference>
<evidence type="ECO:0000256" key="3">
    <source>
        <dbReference type="ARBA" id="ARBA00022679"/>
    </source>
</evidence>
<dbReference type="Proteomes" id="UP001333110">
    <property type="component" value="Unassembled WGS sequence"/>
</dbReference>
<dbReference type="GO" id="GO:0004364">
    <property type="term" value="F:glutathione transferase activity"/>
    <property type="evidence" value="ECO:0007669"/>
    <property type="project" value="UniProtKB-EC"/>
</dbReference>
<comment type="caution">
    <text evidence="6">The sequence shown here is derived from an EMBL/GenBank/DDBJ whole genome shotgun (WGS) entry which is preliminary data.</text>
</comment>
<dbReference type="PROSITE" id="PS50404">
    <property type="entry name" value="GST_NTER"/>
    <property type="match status" value="2"/>
</dbReference>
<dbReference type="Gene3D" id="1.20.1050.10">
    <property type="match status" value="2"/>
</dbReference>
<proteinExistence type="inferred from homology"/>
<dbReference type="PANTHER" id="PTHR11571">
    <property type="entry name" value="GLUTATHIONE S-TRANSFERASE"/>
    <property type="match status" value="1"/>
</dbReference>
<dbReference type="PANTHER" id="PTHR11571:SF230">
    <property type="entry name" value="GLUTATHIONE TRANSFERASE"/>
    <property type="match status" value="1"/>
</dbReference>
<dbReference type="InterPro" id="IPR036282">
    <property type="entry name" value="Glutathione-S-Trfase_C_sf"/>
</dbReference>